<sequence>MNRREALKKSAMALGAAAGAPTLLSILQSCAKQDRLTWTPEFLDEDQAKFISSFVDFLLPKTDTPGGLDVKSDIFIDRIYARTYDEAGQKNVIAEIEKFNNDCKSKYGKVFAELSAEDKAACFRDHEANTAKFPKGVWGSAVGPQEPVGYYRGLKSSVLWSYFSSEEIGKNVLSYDPIPGPYQGCIPLSDVGKTWSL</sequence>
<proteinExistence type="predicted"/>
<dbReference type="Pfam" id="PF13618">
    <property type="entry name" value="Gluconate_2-dh3"/>
    <property type="match status" value="1"/>
</dbReference>
<organism evidence="1 2">
    <name type="scientific">Algoriphagus zhangzhouensis</name>
    <dbReference type="NCBI Taxonomy" id="1073327"/>
    <lineage>
        <taxon>Bacteria</taxon>
        <taxon>Pseudomonadati</taxon>
        <taxon>Bacteroidota</taxon>
        <taxon>Cytophagia</taxon>
        <taxon>Cytophagales</taxon>
        <taxon>Cyclobacteriaceae</taxon>
        <taxon>Algoriphagus</taxon>
    </lineage>
</organism>
<gene>
    <name evidence="1" type="ORF">SAMN04488108_1397</name>
</gene>
<dbReference type="RefSeq" id="WP_073571065.1">
    <property type="nucleotide sequence ID" value="NZ_FRXN01000002.1"/>
</dbReference>
<dbReference type="Proteomes" id="UP000184609">
    <property type="component" value="Unassembled WGS sequence"/>
</dbReference>
<accession>A0A1M7Z9G9</accession>
<evidence type="ECO:0000313" key="2">
    <source>
        <dbReference type="Proteomes" id="UP000184609"/>
    </source>
</evidence>
<dbReference type="STRING" id="1073327.SAMN04488108_1397"/>
<evidence type="ECO:0000313" key="1">
    <source>
        <dbReference type="EMBL" id="SHO61524.1"/>
    </source>
</evidence>
<name>A0A1M7Z9G9_9BACT</name>
<dbReference type="InterPro" id="IPR027056">
    <property type="entry name" value="Gluconate_2DH_su3"/>
</dbReference>
<dbReference type="EMBL" id="FRXN01000002">
    <property type="protein sequence ID" value="SHO61524.1"/>
    <property type="molecule type" value="Genomic_DNA"/>
</dbReference>
<protein>
    <submittedName>
        <fullName evidence="1">Gluconate 2-dehydrogenase subunit 3</fullName>
    </submittedName>
</protein>
<dbReference type="PROSITE" id="PS51257">
    <property type="entry name" value="PROKAR_LIPOPROTEIN"/>
    <property type="match status" value="1"/>
</dbReference>
<keyword evidence="2" id="KW-1185">Reference proteome</keyword>
<dbReference type="AlphaFoldDB" id="A0A1M7Z9G9"/>
<reference evidence="2" key="1">
    <citation type="submission" date="2016-12" db="EMBL/GenBank/DDBJ databases">
        <authorList>
            <person name="Varghese N."/>
            <person name="Submissions S."/>
        </authorList>
    </citation>
    <scope>NUCLEOTIDE SEQUENCE [LARGE SCALE GENOMIC DNA]</scope>
    <source>
        <strain evidence="2">DSM 25035</strain>
    </source>
</reference>
<dbReference type="OrthoDB" id="6385145at2"/>